<evidence type="ECO:0000313" key="5">
    <source>
        <dbReference type="WBParaSite" id="SVE_0794800.1"/>
    </source>
</evidence>
<keyword evidence="3" id="KW-0732">Signal</keyword>
<evidence type="ECO:0000313" key="4">
    <source>
        <dbReference type="Proteomes" id="UP000035680"/>
    </source>
</evidence>
<name>A0A0K0FGE7_STRVS</name>
<keyword evidence="2" id="KW-0472">Membrane</keyword>
<sequence>MLVKFLPILFIILKGINSQNDDYQEIAIQENKCRIHNYGTEIRETIKFNTLKKYDTNNTKHENVNFKDPKIFHLDWDKIKNLSSHMEKLCGLTIYRNNGSIKNYDITYSTGYHAGHKFDDIEKPIYCNIQQCDLGLVFFDKTKNAEILNNVGKIHTVDYAVLMVVKSDDNKMLLGTKMHDKVNITLSLCPFINWVQENGLLKFIPEEHISDNGYTEEINKFAHIVVPFYKKNEDSNEFICGKLKQPTMPDMLVGFNLEESSINGIEGEDFNPLSDQLKCYSGDGIENHVHFGYLEKDTNFMSERIMEPLRVRDKVNPVYNFYAGQKIYIYHYKAILNALANSNEHLRLTDPVIYQQVLCIRNIKKGIKANILPSIGSVDSIMKNEGSNIFYQLIQSGDLNKKHLFRCLSKINGTNNIHFEKYYSRTAKFSIKSEEDPNIVYTSSNNEIAFIDKEIQNYGSYRCKESDPISLFDKNFITMDKVYYLPYEGAEMKFVESHVDDTYQSDIGCNKQYGTFGELRKMTIMFGQNVSDPISIEDFSNSTDTIDIKEGKILYKPPKDILGVTVECTYKTLAETTFFTTKTFIIRKTQDTETKNGTGKAIIKEKVVNKVKNNSTPWVIGLAVAVVLFCLIMTVVAYLIVRRIKQRRAENSLSSSTYSGVSTLSKNSIKGSRSMSKSKSKTRGGSKSASKLTSSKTAKSGKGSKTAPRSSNVTRNSKNSSSKNRGKNH</sequence>
<feature type="compositionally biased region" description="Low complexity" evidence="1">
    <location>
        <begin position="685"/>
        <end position="723"/>
    </location>
</feature>
<feature type="region of interest" description="Disordered" evidence="1">
    <location>
        <begin position="651"/>
        <end position="729"/>
    </location>
</feature>
<protein>
    <submittedName>
        <fullName evidence="5">EGF-like domain-containing protein</fullName>
    </submittedName>
</protein>
<evidence type="ECO:0000256" key="3">
    <source>
        <dbReference type="SAM" id="SignalP"/>
    </source>
</evidence>
<keyword evidence="2" id="KW-0812">Transmembrane</keyword>
<keyword evidence="4" id="KW-1185">Reference proteome</keyword>
<dbReference type="WBParaSite" id="SVE_0794800.1">
    <property type="protein sequence ID" value="SVE_0794800.1"/>
    <property type="gene ID" value="SVE_0794800"/>
</dbReference>
<dbReference type="Proteomes" id="UP000035680">
    <property type="component" value="Unassembled WGS sequence"/>
</dbReference>
<dbReference type="AlphaFoldDB" id="A0A0K0FGE7"/>
<accession>A0A0K0FGE7</accession>
<evidence type="ECO:0000256" key="2">
    <source>
        <dbReference type="SAM" id="Phobius"/>
    </source>
</evidence>
<feature type="transmembrane region" description="Helical" evidence="2">
    <location>
        <begin position="618"/>
        <end position="641"/>
    </location>
</feature>
<keyword evidence="2" id="KW-1133">Transmembrane helix</keyword>
<feature type="chain" id="PRO_5005329839" evidence="3">
    <location>
        <begin position="19"/>
        <end position="729"/>
    </location>
</feature>
<feature type="compositionally biased region" description="Low complexity" evidence="1">
    <location>
        <begin position="652"/>
        <end position="675"/>
    </location>
</feature>
<reference evidence="5" key="2">
    <citation type="submission" date="2015-08" db="UniProtKB">
        <authorList>
            <consortium name="WormBaseParasite"/>
        </authorList>
    </citation>
    <scope>IDENTIFICATION</scope>
</reference>
<evidence type="ECO:0000256" key="1">
    <source>
        <dbReference type="SAM" id="MobiDB-lite"/>
    </source>
</evidence>
<reference evidence="4" key="1">
    <citation type="submission" date="2014-07" db="EMBL/GenBank/DDBJ databases">
        <authorList>
            <person name="Martin A.A"/>
            <person name="De Silva N."/>
        </authorList>
    </citation>
    <scope>NUCLEOTIDE SEQUENCE</scope>
</reference>
<proteinExistence type="predicted"/>
<organism evidence="4 5">
    <name type="scientific">Strongyloides venezuelensis</name>
    <name type="common">Threadworm</name>
    <dbReference type="NCBI Taxonomy" id="75913"/>
    <lineage>
        <taxon>Eukaryota</taxon>
        <taxon>Metazoa</taxon>
        <taxon>Ecdysozoa</taxon>
        <taxon>Nematoda</taxon>
        <taxon>Chromadorea</taxon>
        <taxon>Rhabditida</taxon>
        <taxon>Tylenchina</taxon>
        <taxon>Panagrolaimomorpha</taxon>
        <taxon>Strongyloidoidea</taxon>
        <taxon>Strongyloididae</taxon>
        <taxon>Strongyloides</taxon>
    </lineage>
</organism>
<feature type="signal peptide" evidence="3">
    <location>
        <begin position="1"/>
        <end position="18"/>
    </location>
</feature>